<dbReference type="InterPro" id="IPR002509">
    <property type="entry name" value="NODB_dom"/>
</dbReference>
<dbReference type="SUPFAM" id="SSF88713">
    <property type="entry name" value="Glycoside hydrolase/deacetylase"/>
    <property type="match status" value="1"/>
</dbReference>
<evidence type="ECO:0000313" key="4">
    <source>
        <dbReference type="EMBL" id="MFC5269147.1"/>
    </source>
</evidence>
<dbReference type="InterPro" id="IPR051398">
    <property type="entry name" value="Polysacch_Deacetylase"/>
</dbReference>
<keyword evidence="5" id="KW-1185">Reference proteome</keyword>
<evidence type="ECO:0000259" key="3">
    <source>
        <dbReference type="PROSITE" id="PS51677"/>
    </source>
</evidence>
<keyword evidence="2" id="KW-0732">Signal</keyword>
<dbReference type="GO" id="GO:0016787">
    <property type="term" value="F:hydrolase activity"/>
    <property type="evidence" value="ECO:0007669"/>
    <property type="project" value="UniProtKB-KW"/>
</dbReference>
<evidence type="ECO:0000256" key="1">
    <source>
        <dbReference type="ARBA" id="ARBA00004613"/>
    </source>
</evidence>
<dbReference type="RefSeq" id="WP_378015531.1">
    <property type="nucleotide sequence ID" value="NZ_JBHSKT010000001.1"/>
</dbReference>
<dbReference type="CDD" id="cd10918">
    <property type="entry name" value="CE4_NodB_like_5s_6s"/>
    <property type="match status" value="1"/>
</dbReference>
<dbReference type="EC" id="3.-.-.-" evidence="4"/>
<evidence type="ECO:0000256" key="2">
    <source>
        <dbReference type="ARBA" id="ARBA00022729"/>
    </source>
</evidence>
<sequence>MHNALILQYQSRAGAKGQIQSVSAEAFAAQLALVRKQKMPVVSLDELVENDKKRKRWHRHVLLLTFTDTFLAQNPTVFQHLKASGFPATVFISTHEDQELERRKFWQEVVAAGFSLGLHSVFQVPLSKIPEAEIREELTAEKRIFEAETGQPVKFLLPAFGDNHKKIVAAAQELGFEAILSGKVGYNRFNADLLHLKTWPVPAQTSLKAFEHMLCRDKKELLVQEMKAKALKNGRVLKPKSLFGKLKGLFRRVKV</sequence>
<dbReference type="Proteomes" id="UP001596161">
    <property type="component" value="Unassembled WGS sequence"/>
</dbReference>
<accession>A0ABW0E485</accession>
<protein>
    <submittedName>
        <fullName evidence="4">Polysaccharide deacetylase family protein</fullName>
        <ecNumber evidence="4">3.-.-.-</ecNumber>
    </submittedName>
</protein>
<feature type="domain" description="NodB homology" evidence="3">
    <location>
        <begin position="60"/>
        <end position="255"/>
    </location>
</feature>
<reference evidence="5" key="1">
    <citation type="journal article" date="2019" name="Int. J. Syst. Evol. Microbiol.">
        <title>The Global Catalogue of Microorganisms (GCM) 10K type strain sequencing project: providing services to taxonomists for standard genome sequencing and annotation.</title>
        <authorList>
            <consortium name="The Broad Institute Genomics Platform"/>
            <consortium name="The Broad Institute Genome Sequencing Center for Infectious Disease"/>
            <person name="Wu L."/>
            <person name="Ma J."/>
        </authorList>
    </citation>
    <scope>NUCLEOTIDE SEQUENCE [LARGE SCALE GENOMIC DNA]</scope>
    <source>
        <strain evidence="5">KACC 12602</strain>
    </source>
</reference>
<comment type="caution">
    <text evidence="4">The sequence shown here is derived from an EMBL/GenBank/DDBJ whole genome shotgun (WGS) entry which is preliminary data.</text>
</comment>
<organism evidence="4 5">
    <name type="scientific">Adhaeribacter terreus</name>
    <dbReference type="NCBI Taxonomy" id="529703"/>
    <lineage>
        <taxon>Bacteria</taxon>
        <taxon>Pseudomonadati</taxon>
        <taxon>Bacteroidota</taxon>
        <taxon>Cytophagia</taxon>
        <taxon>Cytophagales</taxon>
        <taxon>Hymenobacteraceae</taxon>
        <taxon>Adhaeribacter</taxon>
    </lineage>
</organism>
<evidence type="ECO:0000313" key="5">
    <source>
        <dbReference type="Proteomes" id="UP001596161"/>
    </source>
</evidence>
<dbReference type="InterPro" id="IPR011330">
    <property type="entry name" value="Glyco_hydro/deAcase_b/a-brl"/>
</dbReference>
<proteinExistence type="predicted"/>
<dbReference type="PROSITE" id="PS51677">
    <property type="entry name" value="NODB"/>
    <property type="match status" value="1"/>
</dbReference>
<dbReference type="EMBL" id="JBHSKT010000001">
    <property type="protein sequence ID" value="MFC5269147.1"/>
    <property type="molecule type" value="Genomic_DNA"/>
</dbReference>
<dbReference type="PANTHER" id="PTHR34216">
    <property type="match status" value="1"/>
</dbReference>
<gene>
    <name evidence="4" type="ORF">ACFPIB_00910</name>
</gene>
<dbReference type="Pfam" id="PF01522">
    <property type="entry name" value="Polysacc_deac_1"/>
    <property type="match status" value="1"/>
</dbReference>
<keyword evidence="4" id="KW-0378">Hydrolase</keyword>
<comment type="subcellular location">
    <subcellularLocation>
        <location evidence="1">Secreted</location>
    </subcellularLocation>
</comment>
<dbReference type="PANTHER" id="PTHR34216:SF3">
    <property type="entry name" value="POLY-BETA-1,6-N-ACETYL-D-GLUCOSAMINE N-DEACETYLASE"/>
    <property type="match status" value="1"/>
</dbReference>
<dbReference type="Gene3D" id="3.20.20.370">
    <property type="entry name" value="Glycoside hydrolase/deacetylase"/>
    <property type="match status" value="1"/>
</dbReference>
<name>A0ABW0E485_9BACT</name>